<dbReference type="Proteomes" id="UP001589575">
    <property type="component" value="Unassembled WGS sequence"/>
</dbReference>
<reference evidence="1 2" key="1">
    <citation type="submission" date="2024-09" db="EMBL/GenBank/DDBJ databases">
        <authorList>
            <person name="Sun Q."/>
            <person name="Mori K."/>
        </authorList>
    </citation>
    <scope>NUCLEOTIDE SEQUENCE [LARGE SCALE GENOMIC DNA]</scope>
    <source>
        <strain evidence="1 2">CCM 7609</strain>
    </source>
</reference>
<evidence type="ECO:0000313" key="1">
    <source>
        <dbReference type="EMBL" id="MFB9075451.1"/>
    </source>
</evidence>
<evidence type="ECO:0000313" key="2">
    <source>
        <dbReference type="Proteomes" id="UP001589575"/>
    </source>
</evidence>
<keyword evidence="2" id="KW-1185">Reference proteome</keyword>
<proteinExistence type="predicted"/>
<gene>
    <name evidence="1" type="ORF">ACFFX0_31525</name>
</gene>
<name>A0ABV5G939_9MICC</name>
<protein>
    <submittedName>
        <fullName evidence="1">Uncharacterized protein</fullName>
    </submittedName>
</protein>
<sequence length="69" mass="7283">MACSIFSPTTITTPPARPAAAPVPAACRMPLNRDDMLIPPLRSVFSVYLEISSALGSGWRVRYGFGSGG</sequence>
<accession>A0ABV5G939</accession>
<organism evidence="1 2">
    <name type="scientific">Citricoccus parietis</name>
    <dbReference type="NCBI Taxonomy" id="592307"/>
    <lineage>
        <taxon>Bacteria</taxon>
        <taxon>Bacillati</taxon>
        <taxon>Actinomycetota</taxon>
        <taxon>Actinomycetes</taxon>
        <taxon>Micrococcales</taxon>
        <taxon>Micrococcaceae</taxon>
        <taxon>Citricoccus</taxon>
    </lineage>
</organism>
<dbReference type="EMBL" id="JBHMFI010000023">
    <property type="protein sequence ID" value="MFB9075451.1"/>
    <property type="molecule type" value="Genomic_DNA"/>
</dbReference>
<comment type="caution">
    <text evidence="1">The sequence shown here is derived from an EMBL/GenBank/DDBJ whole genome shotgun (WGS) entry which is preliminary data.</text>
</comment>